<protein>
    <submittedName>
        <fullName evidence="1">Peptidoglycan-binding protein LysM</fullName>
    </submittedName>
</protein>
<dbReference type="RefSeq" id="WP_125468715.1">
    <property type="nucleotide sequence ID" value="NZ_RWBG01000006.1"/>
</dbReference>
<evidence type="ECO:0000313" key="2">
    <source>
        <dbReference type="Proteomes" id="UP000270620"/>
    </source>
</evidence>
<evidence type="ECO:0000313" key="1">
    <source>
        <dbReference type="EMBL" id="RSK38307.1"/>
    </source>
</evidence>
<reference evidence="1 2" key="1">
    <citation type="submission" date="2018-12" db="EMBL/GenBank/DDBJ databases">
        <title>Mangrovimonas spongiae sp. nov., a novel member of the genus Mangrovimonas isolated from marine sponge.</title>
        <authorList>
            <person name="Zhuang L."/>
            <person name="Luo L."/>
        </authorList>
    </citation>
    <scope>NUCLEOTIDE SEQUENCE [LARGE SCALE GENOMIC DNA]</scope>
    <source>
        <strain evidence="1 2">HN-E26</strain>
    </source>
</reference>
<proteinExistence type="predicted"/>
<comment type="caution">
    <text evidence="1">The sequence shown here is derived from an EMBL/GenBank/DDBJ whole genome shotgun (WGS) entry which is preliminary data.</text>
</comment>
<sequence length="229" mass="25499">MIKNIGSHFALLLTISLLLVGAFCLNKKLNSNTSNAIALHNVQENIDNVNNETETGLEILPAHEPVKVYTPELGKSFVAFKEALGFKESRGDYFTINDFGYLGKYQFGKETLKLIGIYNPVVFLNTPELQEKAFIANASRNKWVLRRDIKRFKGKTINGILITESGILAAAHLAGPGNVKKYLRSYGRHGFSDAFGTSIDYYLKKFSGYDTSNISPNKKAKVKLEKQTA</sequence>
<accession>A0A428JVS8</accession>
<organism evidence="1 2">
    <name type="scientific">Mangrovimonas spongiae</name>
    <dbReference type="NCBI Taxonomy" id="2494697"/>
    <lineage>
        <taxon>Bacteria</taxon>
        <taxon>Pseudomonadati</taxon>
        <taxon>Bacteroidota</taxon>
        <taxon>Flavobacteriia</taxon>
        <taxon>Flavobacteriales</taxon>
        <taxon>Flavobacteriaceae</taxon>
        <taxon>Mangrovimonas</taxon>
    </lineage>
</organism>
<name>A0A428JVS8_9FLAO</name>
<dbReference type="OrthoDB" id="1143238at2"/>
<gene>
    <name evidence="1" type="ORF">EJA19_12500</name>
</gene>
<dbReference type="Proteomes" id="UP000270620">
    <property type="component" value="Unassembled WGS sequence"/>
</dbReference>
<keyword evidence="2" id="KW-1185">Reference proteome</keyword>
<dbReference type="AlphaFoldDB" id="A0A428JVS8"/>
<dbReference type="EMBL" id="RWBG01000006">
    <property type="protein sequence ID" value="RSK38307.1"/>
    <property type="molecule type" value="Genomic_DNA"/>
</dbReference>